<name>A0ABV0QCH8_9TELE</name>
<feature type="region of interest" description="Disordered" evidence="1">
    <location>
        <begin position="138"/>
        <end position="208"/>
    </location>
</feature>
<comment type="caution">
    <text evidence="2">The sequence shown here is derived from an EMBL/GenBank/DDBJ whole genome shotgun (WGS) entry which is preliminary data.</text>
</comment>
<keyword evidence="3" id="KW-1185">Reference proteome</keyword>
<gene>
    <name evidence="2" type="ORF">XENOCAPTIV_001280</name>
</gene>
<proteinExistence type="predicted"/>
<dbReference type="EMBL" id="JAHRIN010008515">
    <property type="protein sequence ID" value="MEQ2193517.1"/>
    <property type="molecule type" value="Genomic_DNA"/>
</dbReference>
<feature type="compositionally biased region" description="Basic and acidic residues" evidence="1">
    <location>
        <begin position="183"/>
        <end position="193"/>
    </location>
</feature>
<evidence type="ECO:0000313" key="2">
    <source>
        <dbReference type="EMBL" id="MEQ2193517.1"/>
    </source>
</evidence>
<sequence length="208" mass="22825">MYPKEGQDNKNKDQMSRRARTKTKQSSGGRPGGRPLQIRVQEDGREDDLSRHKVQEDSREDVPARPRVQTNGVGTSSTLGAAMRKLAVELRRLGTMVDLRSVETTVVLRRAVQKTARPQVPPEQEQDQAVEAAWLRAPPEQEQGQAVEAAGLRAPPAPGQEQAASPPRAAPELEQTPGVAADGPRRPDLHEFGRTWGRSLPWPCALPS</sequence>
<evidence type="ECO:0000256" key="1">
    <source>
        <dbReference type="SAM" id="MobiDB-lite"/>
    </source>
</evidence>
<reference evidence="2 3" key="1">
    <citation type="submission" date="2021-06" db="EMBL/GenBank/DDBJ databases">
        <authorList>
            <person name="Palmer J.M."/>
        </authorList>
    </citation>
    <scope>NUCLEOTIDE SEQUENCE [LARGE SCALE GENOMIC DNA]</scope>
    <source>
        <strain evidence="2 3">XC_2019</strain>
        <tissue evidence="2">Muscle</tissue>
    </source>
</reference>
<protein>
    <submittedName>
        <fullName evidence="2">Uncharacterized protein</fullName>
    </submittedName>
</protein>
<accession>A0ABV0QCH8</accession>
<evidence type="ECO:0000313" key="3">
    <source>
        <dbReference type="Proteomes" id="UP001434883"/>
    </source>
</evidence>
<feature type="compositionally biased region" description="Basic and acidic residues" evidence="1">
    <location>
        <begin position="1"/>
        <end position="16"/>
    </location>
</feature>
<feature type="region of interest" description="Disordered" evidence="1">
    <location>
        <begin position="1"/>
        <end position="79"/>
    </location>
</feature>
<feature type="compositionally biased region" description="Polar residues" evidence="1">
    <location>
        <begin position="68"/>
        <end position="79"/>
    </location>
</feature>
<dbReference type="Proteomes" id="UP001434883">
    <property type="component" value="Unassembled WGS sequence"/>
</dbReference>
<organism evidence="2 3">
    <name type="scientific">Xenoophorus captivus</name>
    <dbReference type="NCBI Taxonomy" id="1517983"/>
    <lineage>
        <taxon>Eukaryota</taxon>
        <taxon>Metazoa</taxon>
        <taxon>Chordata</taxon>
        <taxon>Craniata</taxon>
        <taxon>Vertebrata</taxon>
        <taxon>Euteleostomi</taxon>
        <taxon>Actinopterygii</taxon>
        <taxon>Neopterygii</taxon>
        <taxon>Teleostei</taxon>
        <taxon>Neoteleostei</taxon>
        <taxon>Acanthomorphata</taxon>
        <taxon>Ovalentaria</taxon>
        <taxon>Atherinomorphae</taxon>
        <taxon>Cyprinodontiformes</taxon>
        <taxon>Goodeidae</taxon>
        <taxon>Xenoophorus</taxon>
    </lineage>
</organism>
<feature type="compositionally biased region" description="Basic and acidic residues" evidence="1">
    <location>
        <begin position="40"/>
        <end position="64"/>
    </location>
</feature>